<comment type="caution">
    <text evidence="1">The sequence shown here is derived from an EMBL/GenBank/DDBJ whole genome shotgun (WGS) entry which is preliminary data.</text>
</comment>
<dbReference type="AlphaFoldDB" id="A0A438MGJ8"/>
<evidence type="ECO:0000313" key="2">
    <source>
        <dbReference type="Proteomes" id="UP000284824"/>
    </source>
</evidence>
<accession>A0A438MGJ8</accession>
<proteinExistence type="predicted"/>
<name>A0A438MGJ8_9ACTN</name>
<dbReference type="EMBL" id="SAUN01000001">
    <property type="protein sequence ID" value="RVX44913.1"/>
    <property type="molecule type" value="Genomic_DNA"/>
</dbReference>
<sequence length="53" mass="6352">MRIRLDGTRAEVIDALFRLRLNFTVIGASRLYPDRARPSHWRIYLTTTPRPRR</sequence>
<organism evidence="1 2">
    <name type="scientific">Nonomuraea polychroma</name>
    <dbReference type="NCBI Taxonomy" id="46176"/>
    <lineage>
        <taxon>Bacteria</taxon>
        <taxon>Bacillati</taxon>
        <taxon>Actinomycetota</taxon>
        <taxon>Actinomycetes</taxon>
        <taxon>Streptosporangiales</taxon>
        <taxon>Streptosporangiaceae</taxon>
        <taxon>Nonomuraea</taxon>
    </lineage>
</organism>
<protein>
    <submittedName>
        <fullName evidence="1">Uncharacterized protein</fullName>
    </submittedName>
</protein>
<gene>
    <name evidence="1" type="ORF">EDD27_7680</name>
</gene>
<dbReference type="RefSeq" id="WP_164903968.1">
    <property type="nucleotide sequence ID" value="NZ_SAUN01000001.1"/>
</dbReference>
<dbReference type="Proteomes" id="UP000284824">
    <property type="component" value="Unassembled WGS sequence"/>
</dbReference>
<reference evidence="1 2" key="1">
    <citation type="submission" date="2019-01" db="EMBL/GenBank/DDBJ databases">
        <title>Sequencing the genomes of 1000 actinobacteria strains.</title>
        <authorList>
            <person name="Klenk H.-P."/>
        </authorList>
    </citation>
    <scope>NUCLEOTIDE SEQUENCE [LARGE SCALE GENOMIC DNA]</scope>
    <source>
        <strain evidence="1 2">DSM 43925</strain>
    </source>
</reference>
<evidence type="ECO:0000313" key="1">
    <source>
        <dbReference type="EMBL" id="RVX44913.1"/>
    </source>
</evidence>
<keyword evidence="2" id="KW-1185">Reference proteome</keyword>